<dbReference type="SUPFAM" id="SSF52540">
    <property type="entry name" value="P-loop containing nucleoside triphosphate hydrolases"/>
    <property type="match status" value="1"/>
</dbReference>
<dbReference type="Proteomes" id="UP000285060">
    <property type="component" value="Unassembled WGS sequence"/>
</dbReference>
<evidence type="ECO:0000313" key="13">
    <source>
        <dbReference type="Proteomes" id="UP000285060"/>
    </source>
</evidence>
<dbReference type="VEuPathDB" id="FungiDB:H310_04546"/>
<comment type="similarity">
    <text evidence="7">Belongs to the TRAFAC class myosin-kinesin ATPase superfamily. Myosin family.</text>
</comment>
<protein>
    <recommendedName>
        <fullName evidence="14">Myosin motor domain-containing protein</fullName>
    </recommendedName>
</protein>
<keyword evidence="6" id="KW-0040">ANK repeat</keyword>
<keyword evidence="13" id="KW-1185">Reference proteome</keyword>
<dbReference type="PROSITE" id="PS51911">
    <property type="entry name" value="C2_AIDA"/>
    <property type="match status" value="1"/>
</dbReference>
<dbReference type="FunFam" id="1.10.10.820:FF:000001">
    <property type="entry name" value="Myosin heavy chain"/>
    <property type="match status" value="1"/>
</dbReference>
<evidence type="ECO:0000256" key="4">
    <source>
        <dbReference type="ARBA" id="ARBA00023175"/>
    </source>
</evidence>
<feature type="repeat" description="ANK" evidence="6">
    <location>
        <begin position="885"/>
        <end position="917"/>
    </location>
</feature>
<dbReference type="Pfam" id="PF00612">
    <property type="entry name" value="IQ"/>
    <property type="match status" value="2"/>
</dbReference>
<dbReference type="PROSITE" id="PS50096">
    <property type="entry name" value="IQ"/>
    <property type="match status" value="2"/>
</dbReference>
<keyword evidence="3 7" id="KW-0518">Myosin</keyword>
<evidence type="ECO:0000256" key="1">
    <source>
        <dbReference type="ARBA" id="ARBA00022741"/>
    </source>
</evidence>
<dbReference type="GO" id="GO:0005524">
    <property type="term" value="F:ATP binding"/>
    <property type="evidence" value="ECO:0007669"/>
    <property type="project" value="UniProtKB-UniRule"/>
</dbReference>
<feature type="domain" description="Myosin motor" evidence="10">
    <location>
        <begin position="160"/>
        <end position="681"/>
    </location>
</feature>
<keyword evidence="5 7" id="KW-0009">Actin-binding</keyword>
<dbReference type="InterPro" id="IPR011993">
    <property type="entry name" value="PH-like_dom_sf"/>
</dbReference>
<dbReference type="Gene3D" id="1.20.58.530">
    <property type="match status" value="2"/>
</dbReference>
<dbReference type="InterPro" id="IPR027417">
    <property type="entry name" value="P-loop_NTPase"/>
</dbReference>
<dbReference type="Pfam" id="PF12796">
    <property type="entry name" value="Ank_2"/>
    <property type="match status" value="1"/>
</dbReference>
<dbReference type="PRINTS" id="PR00193">
    <property type="entry name" value="MYOSINHEAVY"/>
</dbReference>
<dbReference type="InterPro" id="IPR036961">
    <property type="entry name" value="Kinesin_motor_dom_sf"/>
</dbReference>
<dbReference type="SMART" id="SM00015">
    <property type="entry name" value="IQ"/>
    <property type="match status" value="5"/>
</dbReference>
<dbReference type="PANTHER" id="PTHR13140">
    <property type="entry name" value="MYOSIN"/>
    <property type="match status" value="1"/>
</dbReference>
<dbReference type="GO" id="GO:0016020">
    <property type="term" value="C:membrane"/>
    <property type="evidence" value="ECO:0007669"/>
    <property type="project" value="TreeGrafter"/>
</dbReference>
<dbReference type="VEuPathDB" id="FungiDB:H310_04545"/>
<dbReference type="PANTHER" id="PTHR13140:SF845">
    <property type="entry name" value="MYOSIN-LIKE PROTEIN"/>
    <property type="match status" value="1"/>
</dbReference>
<dbReference type="SUPFAM" id="SSF50729">
    <property type="entry name" value="PH domain-like"/>
    <property type="match status" value="1"/>
</dbReference>
<dbReference type="PROSITE" id="PS50003">
    <property type="entry name" value="PH_DOMAIN"/>
    <property type="match status" value="1"/>
</dbReference>
<dbReference type="InterPro" id="IPR035892">
    <property type="entry name" value="C2_domain_sf"/>
</dbReference>
<dbReference type="GO" id="GO:0000146">
    <property type="term" value="F:microfilament motor activity"/>
    <property type="evidence" value="ECO:0007669"/>
    <property type="project" value="TreeGrafter"/>
</dbReference>
<evidence type="ECO:0000256" key="2">
    <source>
        <dbReference type="ARBA" id="ARBA00022840"/>
    </source>
</evidence>
<reference evidence="12 13" key="1">
    <citation type="submission" date="2018-08" db="EMBL/GenBank/DDBJ databases">
        <title>Aphanomyces genome sequencing and annotation.</title>
        <authorList>
            <person name="Minardi D."/>
            <person name="Oidtmann B."/>
            <person name="Van Der Giezen M."/>
            <person name="Studholme D.J."/>
        </authorList>
    </citation>
    <scope>NUCLEOTIDE SEQUENCE [LARGE SCALE GENOMIC DNA]</scope>
    <source>
        <strain evidence="12 13">NJM0002</strain>
    </source>
</reference>
<feature type="region of interest" description="Disordered" evidence="8">
    <location>
        <begin position="915"/>
        <end position="937"/>
    </location>
</feature>
<dbReference type="Gene3D" id="2.30.29.30">
    <property type="entry name" value="Pleckstrin-homology domain (PH domain)/Phosphotyrosine-binding domain (PTB)"/>
    <property type="match status" value="1"/>
</dbReference>
<dbReference type="GO" id="GO:0007015">
    <property type="term" value="P:actin filament organization"/>
    <property type="evidence" value="ECO:0007669"/>
    <property type="project" value="TreeGrafter"/>
</dbReference>
<organism evidence="12 13">
    <name type="scientific">Aphanomyces invadans</name>
    <dbReference type="NCBI Taxonomy" id="157072"/>
    <lineage>
        <taxon>Eukaryota</taxon>
        <taxon>Sar</taxon>
        <taxon>Stramenopiles</taxon>
        <taxon>Oomycota</taxon>
        <taxon>Saprolegniomycetes</taxon>
        <taxon>Saprolegniales</taxon>
        <taxon>Verrucalvaceae</taxon>
        <taxon>Aphanomyces</taxon>
    </lineage>
</organism>
<accession>A0A418BBA8</accession>
<dbReference type="SMART" id="SM00242">
    <property type="entry name" value="MYSc"/>
    <property type="match status" value="1"/>
</dbReference>
<evidence type="ECO:0000259" key="11">
    <source>
        <dbReference type="PROSITE" id="PS51911"/>
    </source>
</evidence>
<keyword evidence="4 7" id="KW-0505">Motor protein</keyword>
<evidence type="ECO:0000256" key="6">
    <source>
        <dbReference type="PROSITE-ProRule" id="PRU00023"/>
    </source>
</evidence>
<feature type="domain" description="PH" evidence="9">
    <location>
        <begin position="941"/>
        <end position="1068"/>
    </location>
</feature>
<dbReference type="VEuPathDB" id="FungiDB:H310_11272"/>
<dbReference type="Gene3D" id="1.20.120.720">
    <property type="entry name" value="Myosin VI head, motor domain, U50 subdomain"/>
    <property type="match status" value="1"/>
</dbReference>
<dbReference type="GO" id="GO:0016459">
    <property type="term" value="C:myosin complex"/>
    <property type="evidence" value="ECO:0007669"/>
    <property type="project" value="UniProtKB-KW"/>
</dbReference>
<dbReference type="Pfam" id="PF00063">
    <property type="entry name" value="Myosin_head"/>
    <property type="match status" value="1"/>
</dbReference>
<dbReference type="InterPro" id="IPR000048">
    <property type="entry name" value="IQ_motif_EF-hand-BS"/>
</dbReference>
<evidence type="ECO:0000256" key="5">
    <source>
        <dbReference type="ARBA" id="ARBA00023203"/>
    </source>
</evidence>
<dbReference type="GO" id="GO:0005737">
    <property type="term" value="C:cytoplasm"/>
    <property type="evidence" value="ECO:0007669"/>
    <property type="project" value="TreeGrafter"/>
</dbReference>
<gene>
    <name evidence="12" type="ORF">DYB32_000028</name>
</gene>
<dbReference type="InterPro" id="IPR036770">
    <property type="entry name" value="Ankyrin_rpt-contain_sf"/>
</dbReference>
<evidence type="ECO:0000313" key="12">
    <source>
        <dbReference type="EMBL" id="RHY35522.1"/>
    </source>
</evidence>
<dbReference type="SMART" id="SM00233">
    <property type="entry name" value="PH"/>
    <property type="match status" value="1"/>
</dbReference>
<dbReference type="GO" id="GO:0051015">
    <property type="term" value="F:actin filament binding"/>
    <property type="evidence" value="ECO:0007669"/>
    <property type="project" value="TreeGrafter"/>
</dbReference>
<evidence type="ECO:0000256" key="8">
    <source>
        <dbReference type="SAM" id="MobiDB-lite"/>
    </source>
</evidence>
<evidence type="ECO:0000256" key="3">
    <source>
        <dbReference type="ARBA" id="ARBA00023123"/>
    </source>
</evidence>
<feature type="domain" description="C2 Aida-type" evidence="11">
    <location>
        <begin position="1234"/>
        <end position="1426"/>
    </location>
</feature>
<dbReference type="Gene3D" id="1.20.5.190">
    <property type="match status" value="1"/>
</dbReference>
<dbReference type="InterPro" id="IPR025939">
    <property type="entry name" value="Aida_C"/>
</dbReference>
<dbReference type="PROSITE" id="PS50088">
    <property type="entry name" value="ANK_REPEAT"/>
    <property type="match status" value="1"/>
</dbReference>
<evidence type="ECO:0000259" key="10">
    <source>
        <dbReference type="PROSITE" id="PS51456"/>
    </source>
</evidence>
<dbReference type="Gene3D" id="1.25.40.20">
    <property type="entry name" value="Ankyrin repeat-containing domain"/>
    <property type="match status" value="2"/>
</dbReference>
<dbReference type="Gene3D" id="1.10.10.820">
    <property type="match status" value="1"/>
</dbReference>
<dbReference type="PROSITE" id="PS50297">
    <property type="entry name" value="ANK_REP_REGION"/>
    <property type="match status" value="1"/>
</dbReference>
<evidence type="ECO:0008006" key="14">
    <source>
        <dbReference type="Google" id="ProtNLM"/>
    </source>
</evidence>
<dbReference type="Gene3D" id="3.40.850.10">
    <property type="entry name" value="Kinesin motor domain"/>
    <property type="match status" value="1"/>
</dbReference>
<dbReference type="PROSITE" id="PS51456">
    <property type="entry name" value="MYOSIN_MOTOR"/>
    <property type="match status" value="1"/>
</dbReference>
<dbReference type="SUPFAM" id="SSF48403">
    <property type="entry name" value="Ankyrin repeat"/>
    <property type="match status" value="1"/>
</dbReference>
<comment type="caution">
    <text evidence="12">The sequence shown here is derived from an EMBL/GenBank/DDBJ whole genome shotgun (WGS) entry which is preliminary data.</text>
</comment>
<dbReference type="EMBL" id="QUSY01000001">
    <property type="protein sequence ID" value="RHY35522.1"/>
    <property type="molecule type" value="Genomic_DNA"/>
</dbReference>
<feature type="binding site" evidence="7">
    <location>
        <begin position="261"/>
        <end position="268"/>
    </location>
    <ligand>
        <name>ATP</name>
        <dbReference type="ChEBI" id="CHEBI:30616"/>
    </ligand>
</feature>
<keyword evidence="1 7" id="KW-0547">Nucleotide-binding</keyword>
<evidence type="ECO:0000259" key="9">
    <source>
        <dbReference type="PROSITE" id="PS50003"/>
    </source>
</evidence>
<dbReference type="CDD" id="cd00821">
    <property type="entry name" value="PH"/>
    <property type="match status" value="1"/>
</dbReference>
<dbReference type="InterPro" id="IPR002110">
    <property type="entry name" value="Ankyrin_rpt"/>
</dbReference>
<dbReference type="Gene3D" id="2.60.40.150">
    <property type="entry name" value="C2 domain"/>
    <property type="match status" value="1"/>
</dbReference>
<comment type="caution">
    <text evidence="7">Lacks conserved residue(s) required for the propagation of feature annotation.</text>
</comment>
<dbReference type="InterPro" id="IPR001609">
    <property type="entry name" value="Myosin_head_motor_dom-like"/>
</dbReference>
<sequence>MLRPSLQALKDKAELSLSKKTGDVVLFSKNMNSNTGMTDLSFETHKSKKRVSMYFTSKPDGIASYRRCAAMLANIDTVELQYTPQFGQSRISFEWDSFWIMMEQNELGFLASESTQPLLQLNGGSPSQDYMCMRSKLAVSSRADKVAPSAMLAFDPSHLVDHTDMAQMNNMHEAPLMSVLHRRYVNDSIYTFTTDILISVNPYKSIPMLYDIAGFMASSKAKLDCELKTPHLFSIAEKAYRDMRAIKRDGATTAQSIVVSGESGAGKTEASKHIMKYLAVASRQADDTKGAVHPPAGHVTLHEKIEECVLLSNYVLESFGNAKTSRNDNSSRFGKYIQILYDREGRMCGVAIKHFLLEKTRIVLPETNERNYHVFYQMLAGMEPREQTDLELTTAEHYEYLTTGNCIEIDGVDDAADFRVLRASMTKLGFTPATQTEIFQVLAAILKLGNASFTCQQNDRDACQFAPDVPVETIASLLGVKATELEEKMTTQTTVTGRGSILHMKLTCEQAQHAKHAFCKYIYGEVFNYLIGRMNSTASEAKAQSFIGILDIFGFEVMPANSFEQLCINFANEVLQQQFNKHIFVLEQECLDLIQKPPSGIMPLLDEQIMLKRKTTDRQLLSIYHQTHLEKHPHYAKPRFESDDFVIKHYAGDVVYCINGFIGKNNDNLHEDLMELLRASRIIRHALMERAAVTVQKVVRGYLHRSKVARALKCQTKSAIKIQALYRGYVQLQQFCRVYENVVLLQAVYRAHQSRQTFLRGKAAAVASQALVRKLLQRKKFVHQRKMAIRLQSFARMVPCRRVVRKWRVKRCLQGQLALLRDACDRRESDVVIQLVRDTPDLIHVRHHHNNFNSLLHIAAAAGDLNVVQFILTQDANAVKLANSRGNTPLHEACAHSRLDIAKVLLRAASSIKLQAPETNPASDEAPGEELKTERTSHADVTVLAGTLRKRREASSWMTRYVVLKTCNQVPELHYYHSKHHVGGKSDKALDLRRALFKKSDDVAYSFEIHSPELLQGCVHLLTMVSRDQVADGTACECSRNREGRLYFQAASEMELQTWLASLRDTVPSSLETRLFAMQRAPNSIQYVDRANQAEWVNAPNARGETMLHLAAHATNDNVGTANRDKAAREFTKTDEPAPAASDTSAIKADEVHAIKTCLWLLEHGADLNAQTRSKQTPLKLAIQRKFHALAKHLLDRGATAAELTPTETTIVQALKLELAKSAITNVQCQTKDDPAAVLFLLKQPGHLRNSSYVSLYVDQVGLVHAAEYTHTEKNLVEKKQQVTSLPLAQSNAMFWGCTWHMQTPMENLPAGNNGTSTAEFDARWPGALVVIEIVSSTHHGHLMPSSPQYGAVHPVCWTFLHIDKRTATTSAFTSEMYGFRLCISRHSSRWRVCRYVYPMDLKLKKLQRYDGFISGDIVLSQGTMS</sequence>
<evidence type="ECO:0000256" key="7">
    <source>
        <dbReference type="PROSITE-ProRule" id="PRU00782"/>
    </source>
</evidence>
<dbReference type="Pfam" id="PF00169">
    <property type="entry name" value="PH"/>
    <property type="match status" value="1"/>
</dbReference>
<name>A0A418BBA8_9STRA</name>
<proteinExistence type="inferred from homology"/>
<dbReference type="InterPro" id="IPR001849">
    <property type="entry name" value="PH_domain"/>
</dbReference>
<dbReference type="SMART" id="SM00248">
    <property type="entry name" value="ANK"/>
    <property type="match status" value="4"/>
</dbReference>
<keyword evidence="2 7" id="KW-0067">ATP-binding</keyword>